<dbReference type="AlphaFoldDB" id="A0A919TPM1"/>
<gene>
    <name evidence="1" type="ORF">Asi03nite_65480</name>
</gene>
<dbReference type="SUPFAM" id="SSF55144">
    <property type="entry name" value="LigT-like"/>
    <property type="match status" value="1"/>
</dbReference>
<evidence type="ECO:0000313" key="2">
    <source>
        <dbReference type="Proteomes" id="UP000629619"/>
    </source>
</evidence>
<dbReference type="EMBL" id="BOMW01000072">
    <property type="protein sequence ID" value="GIF09010.1"/>
    <property type="molecule type" value="Genomic_DNA"/>
</dbReference>
<name>A0A919TPM1_9ACTN</name>
<dbReference type="Gene3D" id="3.90.1140.10">
    <property type="entry name" value="Cyclic phosphodiesterase"/>
    <property type="match status" value="1"/>
</dbReference>
<evidence type="ECO:0008006" key="3">
    <source>
        <dbReference type="Google" id="ProtNLM"/>
    </source>
</evidence>
<dbReference type="Proteomes" id="UP000629619">
    <property type="component" value="Unassembled WGS sequence"/>
</dbReference>
<dbReference type="RefSeq" id="WP_203684343.1">
    <property type="nucleotide sequence ID" value="NZ_BOMW01000072.1"/>
</dbReference>
<keyword evidence="2" id="KW-1185">Reference proteome</keyword>
<proteinExistence type="predicted"/>
<dbReference type="InterPro" id="IPR009097">
    <property type="entry name" value="Cyclic_Pdiesterase"/>
</dbReference>
<sequence>MHTVELLLDDELADAVRRQWDFLLEAGLPSLAGHPHPTNRPHLTVVRASSLAGLPALPVPLAAELGPARKLGRALVRQVTPTPELRELHFRVWSALPDAWPPPGEWVPHVSLALRFPLPDVPALPAGGDRGQFVAARSYDTVTRTVHPIVPG</sequence>
<reference evidence="1" key="1">
    <citation type="submission" date="2021-01" db="EMBL/GenBank/DDBJ databases">
        <title>Whole genome shotgun sequence of Actinoplanes siamensis NBRC 109076.</title>
        <authorList>
            <person name="Komaki H."/>
            <person name="Tamura T."/>
        </authorList>
    </citation>
    <scope>NUCLEOTIDE SEQUENCE</scope>
    <source>
        <strain evidence="1">NBRC 109076</strain>
    </source>
</reference>
<protein>
    <recommendedName>
        <fullName evidence="3">2'-5' RNA ligase superfamily protein</fullName>
    </recommendedName>
</protein>
<accession>A0A919TPM1</accession>
<organism evidence="1 2">
    <name type="scientific">Actinoplanes siamensis</name>
    <dbReference type="NCBI Taxonomy" id="1223317"/>
    <lineage>
        <taxon>Bacteria</taxon>
        <taxon>Bacillati</taxon>
        <taxon>Actinomycetota</taxon>
        <taxon>Actinomycetes</taxon>
        <taxon>Micromonosporales</taxon>
        <taxon>Micromonosporaceae</taxon>
        <taxon>Actinoplanes</taxon>
    </lineage>
</organism>
<evidence type="ECO:0000313" key="1">
    <source>
        <dbReference type="EMBL" id="GIF09010.1"/>
    </source>
</evidence>
<comment type="caution">
    <text evidence="1">The sequence shown here is derived from an EMBL/GenBank/DDBJ whole genome shotgun (WGS) entry which is preliminary data.</text>
</comment>